<dbReference type="RefSeq" id="WP_091834815.1">
    <property type="nucleotide sequence ID" value="NZ_FPAA01000003.1"/>
</dbReference>
<protein>
    <submittedName>
        <fullName evidence="2">Uncharacterized protein</fullName>
    </submittedName>
</protein>
<dbReference type="EMBL" id="FPAA01000003">
    <property type="protein sequence ID" value="SFS51362.1"/>
    <property type="molecule type" value="Genomic_DNA"/>
</dbReference>
<feature type="compositionally biased region" description="Basic and acidic residues" evidence="1">
    <location>
        <begin position="154"/>
        <end position="175"/>
    </location>
</feature>
<evidence type="ECO:0000313" key="3">
    <source>
        <dbReference type="Proteomes" id="UP000198660"/>
    </source>
</evidence>
<feature type="compositionally biased region" description="Acidic residues" evidence="1">
    <location>
        <begin position="187"/>
        <end position="198"/>
    </location>
</feature>
<organism evidence="2 3">
    <name type="scientific">Marininema halotolerans</name>
    <dbReference type="NCBI Taxonomy" id="1155944"/>
    <lineage>
        <taxon>Bacteria</taxon>
        <taxon>Bacillati</taxon>
        <taxon>Bacillota</taxon>
        <taxon>Bacilli</taxon>
        <taxon>Bacillales</taxon>
        <taxon>Thermoactinomycetaceae</taxon>
        <taxon>Marininema</taxon>
    </lineage>
</organism>
<feature type="compositionally biased region" description="Basic and acidic residues" evidence="1">
    <location>
        <begin position="84"/>
        <end position="95"/>
    </location>
</feature>
<proteinExistence type="predicted"/>
<dbReference type="Proteomes" id="UP000198660">
    <property type="component" value="Unassembled WGS sequence"/>
</dbReference>
<feature type="compositionally biased region" description="Pro residues" evidence="1">
    <location>
        <begin position="110"/>
        <end position="124"/>
    </location>
</feature>
<evidence type="ECO:0000313" key="2">
    <source>
        <dbReference type="EMBL" id="SFS51362.1"/>
    </source>
</evidence>
<keyword evidence="3" id="KW-1185">Reference proteome</keyword>
<gene>
    <name evidence="2" type="ORF">SAMN05444972_103129</name>
</gene>
<evidence type="ECO:0000256" key="1">
    <source>
        <dbReference type="SAM" id="MobiDB-lite"/>
    </source>
</evidence>
<sequence length="227" mass="26447">MKNQPSRRSSQKDASRWEWLKNKMEKMVENRPLGNEEQMELMDLPQNPPRGYSSEPPRSNRDYEWAEQNAFGFLGMDGPPPQPPREKDGKTEGNEVHQQPEWGNMWGWDGPPPPSPERMQPPNPNWEQESQSQSQNQTQEPKPPRGSILPPNRHLGDPMRLENENETQRSNDSRRLGGTTSKKYDWEELPEMFDESEDTPPPISNRTPSGKNKAKVRRRDSQGRRRR</sequence>
<accession>A0A1I6QG33</accession>
<reference evidence="3" key="1">
    <citation type="submission" date="2016-10" db="EMBL/GenBank/DDBJ databases">
        <authorList>
            <person name="Varghese N."/>
            <person name="Submissions S."/>
        </authorList>
    </citation>
    <scope>NUCLEOTIDE SEQUENCE [LARGE SCALE GENOMIC DNA]</scope>
    <source>
        <strain evidence="3">DSM 45789</strain>
    </source>
</reference>
<dbReference type="OrthoDB" id="9836499at2"/>
<feature type="region of interest" description="Disordered" evidence="1">
    <location>
        <begin position="29"/>
        <end position="227"/>
    </location>
</feature>
<feature type="compositionally biased region" description="Low complexity" evidence="1">
    <location>
        <begin position="127"/>
        <end position="140"/>
    </location>
</feature>
<dbReference type="AlphaFoldDB" id="A0A1I6QG33"/>
<name>A0A1I6QG33_9BACL</name>